<accession>K5W049</accession>
<dbReference type="Proteomes" id="UP000008370">
    <property type="component" value="Unassembled WGS sequence"/>
</dbReference>
<sequence length="280" mass="31025">MRINVSEEGTERERFLGEEEIVEHVVENATSTIQWTIHRPKRGWYLRIRGPTFPPGSFISLTPVPQSSPYHADAALTFACRTNMPSQQTRVSVSSPKVSMDSDATLAGDASPHSYPPTPPTNPIVRIQPPSPRSVQARLEEIPEARSTAQVIRPFILTPHSRAHVPTHTQLSVLARVMAALKNHAPSHDMSFTLSPIPQVSEEQPSTSSTAATPVLTPVPLLTYHDRTPAWKVGSTFGIFEVDRREERELGIQPSFYVAVALTYLEFLEERESFLAAASD</sequence>
<dbReference type="KEGG" id="pco:PHACADRAFT_164394"/>
<evidence type="ECO:0000256" key="1">
    <source>
        <dbReference type="SAM" id="MobiDB-lite"/>
    </source>
</evidence>
<name>K5W049_PHACS</name>
<dbReference type="STRING" id="650164.K5W049"/>
<evidence type="ECO:0000313" key="2">
    <source>
        <dbReference type="EMBL" id="EKM52460.1"/>
    </source>
</evidence>
<dbReference type="InParanoid" id="K5W049"/>
<feature type="compositionally biased region" description="Polar residues" evidence="1">
    <location>
        <begin position="88"/>
        <end position="97"/>
    </location>
</feature>
<evidence type="ECO:0000313" key="3">
    <source>
        <dbReference type="Proteomes" id="UP000008370"/>
    </source>
</evidence>
<gene>
    <name evidence="2" type="ORF">PHACADRAFT_164394</name>
</gene>
<organism evidence="2 3">
    <name type="scientific">Phanerochaete carnosa (strain HHB-10118-sp)</name>
    <name type="common">White-rot fungus</name>
    <name type="synonym">Peniophora carnosa</name>
    <dbReference type="NCBI Taxonomy" id="650164"/>
    <lineage>
        <taxon>Eukaryota</taxon>
        <taxon>Fungi</taxon>
        <taxon>Dikarya</taxon>
        <taxon>Basidiomycota</taxon>
        <taxon>Agaricomycotina</taxon>
        <taxon>Agaricomycetes</taxon>
        <taxon>Polyporales</taxon>
        <taxon>Phanerochaetaceae</taxon>
        <taxon>Phanerochaete</taxon>
    </lineage>
</organism>
<dbReference type="HOGENOM" id="CLU_037230_0_0_1"/>
<dbReference type="RefSeq" id="XP_007398804.1">
    <property type="nucleotide sequence ID" value="XM_007398742.1"/>
</dbReference>
<dbReference type="EMBL" id="JH930475">
    <property type="protein sequence ID" value="EKM52460.1"/>
    <property type="molecule type" value="Genomic_DNA"/>
</dbReference>
<dbReference type="GeneID" id="18909284"/>
<proteinExistence type="predicted"/>
<keyword evidence="3" id="KW-1185">Reference proteome</keyword>
<protein>
    <submittedName>
        <fullName evidence="2">Uncharacterized protein</fullName>
    </submittedName>
</protein>
<feature type="region of interest" description="Disordered" evidence="1">
    <location>
        <begin position="88"/>
        <end position="128"/>
    </location>
</feature>
<dbReference type="OrthoDB" id="3362250at2759"/>
<dbReference type="AlphaFoldDB" id="K5W049"/>
<reference evidence="2 3" key="1">
    <citation type="journal article" date="2012" name="BMC Genomics">
        <title>Comparative genomics of the white-rot fungi, Phanerochaete carnosa and P. chrysosporium, to elucidate the genetic basis of the distinct wood types they colonize.</title>
        <authorList>
            <person name="Suzuki H."/>
            <person name="MacDonald J."/>
            <person name="Syed K."/>
            <person name="Salamov A."/>
            <person name="Hori C."/>
            <person name="Aerts A."/>
            <person name="Henrissat B."/>
            <person name="Wiebenga A."/>
            <person name="vanKuyk P.A."/>
            <person name="Barry K."/>
            <person name="Lindquist E."/>
            <person name="LaButti K."/>
            <person name="Lapidus A."/>
            <person name="Lucas S."/>
            <person name="Coutinho P."/>
            <person name="Gong Y."/>
            <person name="Samejima M."/>
            <person name="Mahadevan R."/>
            <person name="Abou-Zaid M."/>
            <person name="de Vries R.P."/>
            <person name="Igarashi K."/>
            <person name="Yadav J.S."/>
            <person name="Grigoriev I.V."/>
            <person name="Master E.R."/>
        </authorList>
    </citation>
    <scope>NUCLEOTIDE SEQUENCE [LARGE SCALE GENOMIC DNA]</scope>
    <source>
        <strain evidence="2 3">HHB-10118-sp</strain>
    </source>
</reference>